<sequence length="120" mass="12576">MSSDLLRLHRRTENGALVVAASGDVDMLTVPDLEQYLEAACGQAGSDQTVVVDLSEVTFLGSSGLAALVQADQRCRQVGVTLRVVAANRVVTRALEAAGLQGVLDIASTVADAVTPEQRR</sequence>
<accession>A0A4Q7JBD2</accession>
<dbReference type="PANTHER" id="PTHR33495">
    <property type="entry name" value="ANTI-SIGMA FACTOR ANTAGONIST TM_1081-RELATED-RELATED"/>
    <property type="match status" value="1"/>
</dbReference>
<dbReference type="SUPFAM" id="SSF52091">
    <property type="entry name" value="SpoIIaa-like"/>
    <property type="match status" value="1"/>
</dbReference>
<reference evidence="4 5" key="1">
    <citation type="submission" date="2019-02" db="EMBL/GenBank/DDBJ databases">
        <title>Draft genome sequence of Amycolatopsis sp. 8-3EHSu isolated from roots of Suaeda maritima.</title>
        <authorList>
            <person name="Duangmal K."/>
            <person name="Chantavorakit T."/>
        </authorList>
    </citation>
    <scope>NUCLEOTIDE SEQUENCE [LARGE SCALE GENOMIC DNA]</scope>
    <source>
        <strain evidence="4 5">8-3EHSu</strain>
    </source>
</reference>
<dbReference type="PROSITE" id="PS50801">
    <property type="entry name" value="STAS"/>
    <property type="match status" value="1"/>
</dbReference>
<dbReference type="Pfam" id="PF01740">
    <property type="entry name" value="STAS"/>
    <property type="match status" value="1"/>
</dbReference>
<dbReference type="CDD" id="cd07043">
    <property type="entry name" value="STAS_anti-anti-sigma_factors"/>
    <property type="match status" value="1"/>
</dbReference>
<evidence type="ECO:0000313" key="4">
    <source>
        <dbReference type="EMBL" id="RZQ63803.1"/>
    </source>
</evidence>
<dbReference type="InterPro" id="IPR036513">
    <property type="entry name" value="STAS_dom_sf"/>
</dbReference>
<dbReference type="AlphaFoldDB" id="A0A4Q7JBD2"/>
<dbReference type="GO" id="GO:0043856">
    <property type="term" value="F:anti-sigma factor antagonist activity"/>
    <property type="evidence" value="ECO:0007669"/>
    <property type="project" value="InterPro"/>
</dbReference>
<dbReference type="Gene3D" id="3.30.750.24">
    <property type="entry name" value="STAS domain"/>
    <property type="match status" value="1"/>
</dbReference>
<dbReference type="InterPro" id="IPR002645">
    <property type="entry name" value="STAS_dom"/>
</dbReference>
<dbReference type="Proteomes" id="UP000292003">
    <property type="component" value="Unassembled WGS sequence"/>
</dbReference>
<dbReference type="InterPro" id="IPR003658">
    <property type="entry name" value="Anti-sigma_ant"/>
</dbReference>
<evidence type="ECO:0000259" key="3">
    <source>
        <dbReference type="PROSITE" id="PS50801"/>
    </source>
</evidence>
<dbReference type="RefSeq" id="WP_130475329.1">
    <property type="nucleotide sequence ID" value="NZ_SFCC01000005.1"/>
</dbReference>
<dbReference type="EMBL" id="SFCC01000005">
    <property type="protein sequence ID" value="RZQ63803.1"/>
    <property type="molecule type" value="Genomic_DNA"/>
</dbReference>
<comment type="caution">
    <text evidence="4">The sequence shown here is derived from an EMBL/GenBank/DDBJ whole genome shotgun (WGS) entry which is preliminary data.</text>
</comment>
<dbReference type="PANTHER" id="PTHR33495:SF2">
    <property type="entry name" value="ANTI-SIGMA FACTOR ANTAGONIST TM_1081-RELATED"/>
    <property type="match status" value="1"/>
</dbReference>
<keyword evidence="5" id="KW-1185">Reference proteome</keyword>
<name>A0A4Q7JBD2_9PSEU</name>
<protein>
    <recommendedName>
        <fullName evidence="2">Anti-sigma factor antagonist</fullName>
    </recommendedName>
</protein>
<evidence type="ECO:0000256" key="1">
    <source>
        <dbReference type="ARBA" id="ARBA00009013"/>
    </source>
</evidence>
<comment type="similarity">
    <text evidence="1 2">Belongs to the anti-sigma-factor antagonist family.</text>
</comment>
<feature type="domain" description="STAS" evidence="3">
    <location>
        <begin position="6"/>
        <end position="117"/>
    </location>
</feature>
<evidence type="ECO:0000313" key="5">
    <source>
        <dbReference type="Proteomes" id="UP000292003"/>
    </source>
</evidence>
<organism evidence="4 5">
    <name type="scientific">Amycolatopsis suaedae</name>
    <dbReference type="NCBI Taxonomy" id="2510978"/>
    <lineage>
        <taxon>Bacteria</taxon>
        <taxon>Bacillati</taxon>
        <taxon>Actinomycetota</taxon>
        <taxon>Actinomycetes</taxon>
        <taxon>Pseudonocardiales</taxon>
        <taxon>Pseudonocardiaceae</taxon>
        <taxon>Amycolatopsis</taxon>
    </lineage>
</organism>
<proteinExistence type="inferred from homology"/>
<gene>
    <name evidence="4" type="ORF">EWH70_11605</name>
</gene>
<evidence type="ECO:0000256" key="2">
    <source>
        <dbReference type="RuleBase" id="RU003749"/>
    </source>
</evidence>
<dbReference type="NCBIfam" id="TIGR00377">
    <property type="entry name" value="ant_ant_sig"/>
    <property type="match status" value="1"/>
</dbReference>
<dbReference type="OrthoDB" id="5194587at2"/>